<keyword evidence="1" id="KW-0812">Transmembrane</keyword>
<dbReference type="InterPro" id="IPR007492">
    <property type="entry name" value="LytTR_DNA-bd_dom"/>
</dbReference>
<dbReference type="PANTHER" id="PTHR37299:SF1">
    <property type="entry name" value="STAGE 0 SPORULATION PROTEIN A HOMOLOG"/>
    <property type="match status" value="1"/>
</dbReference>
<feature type="transmembrane region" description="Helical" evidence="1">
    <location>
        <begin position="55"/>
        <end position="79"/>
    </location>
</feature>
<dbReference type="GO" id="GO:0000156">
    <property type="term" value="F:phosphorelay response regulator activity"/>
    <property type="evidence" value="ECO:0007669"/>
    <property type="project" value="InterPro"/>
</dbReference>
<reference evidence="3" key="1">
    <citation type="submission" date="2023-04" db="EMBL/GenBank/DDBJ databases">
        <title>Complete genome sequence of Temperatibacter marinus.</title>
        <authorList>
            <person name="Rong J.-C."/>
            <person name="Yi M.-L."/>
            <person name="Zhao Q."/>
        </authorList>
    </citation>
    <scope>NUCLEOTIDE SEQUENCE</scope>
    <source>
        <strain evidence="3">NBRC 110045</strain>
    </source>
</reference>
<evidence type="ECO:0000313" key="3">
    <source>
        <dbReference type="EMBL" id="WND01999.1"/>
    </source>
</evidence>
<keyword evidence="3" id="KW-0238">DNA-binding</keyword>
<keyword evidence="1" id="KW-1133">Transmembrane helix</keyword>
<feature type="transmembrane region" description="Helical" evidence="1">
    <location>
        <begin position="136"/>
        <end position="156"/>
    </location>
</feature>
<evidence type="ECO:0000256" key="1">
    <source>
        <dbReference type="SAM" id="Phobius"/>
    </source>
</evidence>
<name>A0AA52EGB1_9PROT</name>
<keyword evidence="1" id="KW-0472">Membrane</keyword>
<dbReference type="PROSITE" id="PS50930">
    <property type="entry name" value="HTH_LYTTR"/>
    <property type="match status" value="1"/>
</dbReference>
<evidence type="ECO:0000259" key="2">
    <source>
        <dbReference type="PROSITE" id="PS50930"/>
    </source>
</evidence>
<evidence type="ECO:0000313" key="4">
    <source>
        <dbReference type="Proteomes" id="UP001268683"/>
    </source>
</evidence>
<dbReference type="Pfam" id="PF04397">
    <property type="entry name" value="LytTR"/>
    <property type="match status" value="1"/>
</dbReference>
<dbReference type="Gene3D" id="2.40.50.1020">
    <property type="entry name" value="LytTr DNA-binding domain"/>
    <property type="match status" value="1"/>
</dbReference>
<dbReference type="Proteomes" id="UP001268683">
    <property type="component" value="Chromosome"/>
</dbReference>
<dbReference type="InterPro" id="IPR046947">
    <property type="entry name" value="LytR-like"/>
</dbReference>
<feature type="domain" description="HTH LytTR-type" evidence="2">
    <location>
        <begin position="170"/>
        <end position="239"/>
    </location>
</feature>
<dbReference type="KEGG" id="tmk:QGN29_10615"/>
<dbReference type="RefSeq" id="WP_310797834.1">
    <property type="nucleotide sequence ID" value="NZ_CP123872.1"/>
</dbReference>
<dbReference type="SMART" id="SM00850">
    <property type="entry name" value="LytTR"/>
    <property type="match status" value="1"/>
</dbReference>
<sequence length="270" mass="31584">MTNKTATDSDLGHPETRLSPYYIFQSRPVSHLLFWLTYYVSFSLIWMHPDRGYFASFYLEFILLPVRIAAAYCMIYILMPRYLLNRQYKNFFISYAGMLLLAGFLQRLLDYYFYETLLLGQTVDFWTGAEFFRNSLLINTTVLVVGFIKMFHFYLFEASKNNARPQESLIEVISERRTHLLRPDEITHIESMGNYVTYCLTGGQKLVAYSSLKSATQKLPERFLRIHRSYVANINHIKSFNTENITIGESELPRGKEISDEMLTSGRVPK</sequence>
<dbReference type="EMBL" id="CP123872">
    <property type="protein sequence ID" value="WND01999.1"/>
    <property type="molecule type" value="Genomic_DNA"/>
</dbReference>
<gene>
    <name evidence="3" type="ORF">QGN29_10615</name>
</gene>
<feature type="transmembrane region" description="Helical" evidence="1">
    <location>
        <begin position="32"/>
        <end position="49"/>
    </location>
</feature>
<dbReference type="GO" id="GO:0003677">
    <property type="term" value="F:DNA binding"/>
    <property type="evidence" value="ECO:0007669"/>
    <property type="project" value="UniProtKB-KW"/>
</dbReference>
<protein>
    <submittedName>
        <fullName evidence="3">LytTR family DNA-binding domain-containing protein</fullName>
    </submittedName>
</protein>
<dbReference type="PANTHER" id="PTHR37299">
    <property type="entry name" value="TRANSCRIPTIONAL REGULATOR-RELATED"/>
    <property type="match status" value="1"/>
</dbReference>
<dbReference type="AlphaFoldDB" id="A0AA52EGB1"/>
<feature type="transmembrane region" description="Helical" evidence="1">
    <location>
        <begin position="91"/>
        <end position="109"/>
    </location>
</feature>
<proteinExistence type="predicted"/>
<keyword evidence="4" id="KW-1185">Reference proteome</keyword>
<organism evidence="3 4">
    <name type="scientific">Temperatibacter marinus</name>
    <dbReference type="NCBI Taxonomy" id="1456591"/>
    <lineage>
        <taxon>Bacteria</taxon>
        <taxon>Pseudomonadati</taxon>
        <taxon>Pseudomonadota</taxon>
        <taxon>Alphaproteobacteria</taxon>
        <taxon>Kordiimonadales</taxon>
        <taxon>Temperatibacteraceae</taxon>
        <taxon>Temperatibacter</taxon>
    </lineage>
</organism>
<accession>A0AA52EGB1</accession>